<dbReference type="SUPFAM" id="SSF50978">
    <property type="entry name" value="WD40 repeat-like"/>
    <property type="match status" value="1"/>
</dbReference>
<dbReference type="InterPro" id="IPR008271">
    <property type="entry name" value="Ser/Thr_kinase_AS"/>
</dbReference>
<evidence type="ECO:0000256" key="10">
    <source>
        <dbReference type="PROSITE-ProRule" id="PRU00221"/>
    </source>
</evidence>
<evidence type="ECO:0000256" key="2">
    <source>
        <dbReference type="ARBA" id="ARBA00012513"/>
    </source>
</evidence>
<dbReference type="Pfam" id="PF22956">
    <property type="entry name" value="VPS15-like_hel"/>
    <property type="match status" value="1"/>
</dbReference>
<dbReference type="Gene3D" id="2.130.10.10">
    <property type="entry name" value="YVTN repeat-like/Quinoprotein amine dehydrogenase"/>
    <property type="match status" value="2"/>
</dbReference>
<dbReference type="EMBL" id="LNIX01000003">
    <property type="protein sequence ID" value="OXA56671.1"/>
    <property type="molecule type" value="Genomic_DNA"/>
</dbReference>
<evidence type="ECO:0000313" key="13">
    <source>
        <dbReference type="EMBL" id="OXA56671.1"/>
    </source>
</evidence>
<dbReference type="InterPro" id="IPR000719">
    <property type="entry name" value="Prot_kinase_dom"/>
</dbReference>
<dbReference type="GO" id="GO:0034271">
    <property type="term" value="C:phosphatidylinositol 3-kinase complex, class III, type I"/>
    <property type="evidence" value="ECO:0007669"/>
    <property type="project" value="TreeGrafter"/>
</dbReference>
<evidence type="ECO:0000256" key="1">
    <source>
        <dbReference type="ARBA" id="ARBA00004419"/>
    </source>
</evidence>
<evidence type="ECO:0000256" key="5">
    <source>
        <dbReference type="ARBA" id="ARBA00022679"/>
    </source>
</evidence>
<dbReference type="InterPro" id="IPR011009">
    <property type="entry name" value="Kinase-like_dom_sf"/>
</dbReference>
<keyword evidence="8 13" id="KW-0418">Kinase</keyword>
<evidence type="ECO:0000256" key="4">
    <source>
        <dbReference type="ARBA" id="ARBA00022574"/>
    </source>
</evidence>
<evidence type="ECO:0000256" key="3">
    <source>
        <dbReference type="ARBA" id="ARBA00022527"/>
    </source>
</evidence>
<evidence type="ECO:0000313" key="14">
    <source>
        <dbReference type="Proteomes" id="UP000198287"/>
    </source>
</evidence>
<dbReference type="GO" id="GO:0016236">
    <property type="term" value="P:macroautophagy"/>
    <property type="evidence" value="ECO:0007669"/>
    <property type="project" value="InterPro"/>
</dbReference>
<dbReference type="GO" id="GO:0045324">
    <property type="term" value="P:late endosome to vacuole transport"/>
    <property type="evidence" value="ECO:0007669"/>
    <property type="project" value="InterPro"/>
</dbReference>
<evidence type="ECO:0000256" key="9">
    <source>
        <dbReference type="ARBA" id="ARBA00022840"/>
    </source>
</evidence>
<dbReference type="PROSITE" id="PS50294">
    <property type="entry name" value="WD_REPEATS_REGION"/>
    <property type="match status" value="1"/>
</dbReference>
<dbReference type="SUPFAM" id="SSF48371">
    <property type="entry name" value="ARM repeat"/>
    <property type="match status" value="1"/>
</dbReference>
<dbReference type="InterPro" id="IPR055231">
    <property type="entry name" value="2AA_helical"/>
</dbReference>
<reference evidence="13 14" key="1">
    <citation type="submission" date="2015-12" db="EMBL/GenBank/DDBJ databases">
        <title>The genome of Folsomia candida.</title>
        <authorList>
            <person name="Faddeeva A."/>
            <person name="Derks M.F."/>
            <person name="Anvar Y."/>
            <person name="Smit S."/>
            <person name="Van Straalen N."/>
            <person name="Roelofs D."/>
        </authorList>
    </citation>
    <scope>NUCLEOTIDE SEQUENCE [LARGE SCALE GENOMIC DNA]</scope>
    <source>
        <strain evidence="13 14">VU population</strain>
        <tissue evidence="13">Whole body</tissue>
    </source>
</reference>
<dbReference type="PROSITE" id="PS00108">
    <property type="entry name" value="PROTEIN_KINASE_ST"/>
    <property type="match status" value="1"/>
</dbReference>
<name>A0A226EIU3_FOLCA</name>
<accession>A0A226EIU3</accession>
<feature type="domain" description="Protein kinase" evidence="12">
    <location>
        <begin position="26"/>
        <end position="310"/>
    </location>
</feature>
<keyword evidence="7" id="KW-0547">Nucleotide-binding</keyword>
<keyword evidence="14" id="KW-1185">Reference proteome</keyword>
<dbReference type="STRING" id="158441.A0A226EIU3"/>
<dbReference type="PANTHER" id="PTHR17583">
    <property type="entry name" value="PHOSPHOINOSITIDE 3-KINASE REGULATORY SUBUNIT 4"/>
    <property type="match status" value="1"/>
</dbReference>
<feature type="region of interest" description="Disordered" evidence="11">
    <location>
        <begin position="1186"/>
        <end position="1216"/>
    </location>
</feature>
<dbReference type="GO" id="GO:0005524">
    <property type="term" value="F:ATP binding"/>
    <property type="evidence" value="ECO:0007669"/>
    <property type="project" value="UniProtKB-KW"/>
</dbReference>
<gene>
    <name evidence="13" type="ORF">Fcan01_07498</name>
</gene>
<keyword evidence="4 10" id="KW-0853">WD repeat</keyword>
<dbReference type="InterPro" id="IPR001680">
    <property type="entry name" value="WD40_rpt"/>
</dbReference>
<keyword evidence="5" id="KW-0808">Transferase</keyword>
<dbReference type="InterPro" id="IPR015943">
    <property type="entry name" value="WD40/YVTN_repeat-like_dom_sf"/>
</dbReference>
<dbReference type="SUPFAM" id="SSF56112">
    <property type="entry name" value="Protein kinase-like (PK-like)"/>
    <property type="match status" value="1"/>
</dbReference>
<dbReference type="PROSITE" id="PS50082">
    <property type="entry name" value="WD_REPEATS_2"/>
    <property type="match status" value="1"/>
</dbReference>
<dbReference type="GO" id="GO:0034272">
    <property type="term" value="C:phosphatidylinositol 3-kinase complex, class III, type II"/>
    <property type="evidence" value="ECO:0007669"/>
    <property type="project" value="TreeGrafter"/>
</dbReference>
<dbReference type="SMART" id="SM00220">
    <property type="entry name" value="S_TKc"/>
    <property type="match status" value="1"/>
</dbReference>
<dbReference type="InterPro" id="IPR016024">
    <property type="entry name" value="ARM-type_fold"/>
</dbReference>
<proteinExistence type="predicted"/>
<dbReference type="AlphaFoldDB" id="A0A226EIU3"/>
<dbReference type="CDD" id="cd13980">
    <property type="entry name" value="STKc_Vps15"/>
    <property type="match status" value="1"/>
</dbReference>
<dbReference type="OMA" id="MLMMRID"/>
<evidence type="ECO:0000256" key="6">
    <source>
        <dbReference type="ARBA" id="ARBA00022737"/>
    </source>
</evidence>
<dbReference type="Pfam" id="PF00400">
    <property type="entry name" value="WD40"/>
    <property type="match status" value="1"/>
</dbReference>
<evidence type="ECO:0000256" key="8">
    <source>
        <dbReference type="ARBA" id="ARBA00022777"/>
    </source>
</evidence>
<organism evidence="13 14">
    <name type="scientific">Folsomia candida</name>
    <name type="common">Springtail</name>
    <dbReference type="NCBI Taxonomy" id="158441"/>
    <lineage>
        <taxon>Eukaryota</taxon>
        <taxon>Metazoa</taxon>
        <taxon>Ecdysozoa</taxon>
        <taxon>Arthropoda</taxon>
        <taxon>Hexapoda</taxon>
        <taxon>Collembola</taxon>
        <taxon>Entomobryomorpha</taxon>
        <taxon>Isotomoidea</taxon>
        <taxon>Isotomidae</taxon>
        <taxon>Proisotominae</taxon>
        <taxon>Folsomia</taxon>
    </lineage>
</organism>
<keyword evidence="3" id="KW-0723">Serine/threonine-protein kinase</keyword>
<dbReference type="Proteomes" id="UP000198287">
    <property type="component" value="Unassembled WGS sequence"/>
</dbReference>
<dbReference type="Gene3D" id="1.25.10.10">
    <property type="entry name" value="Leucine-rich Repeat Variant"/>
    <property type="match status" value="2"/>
</dbReference>
<dbReference type="Pfam" id="PF00069">
    <property type="entry name" value="Pkinase"/>
    <property type="match status" value="1"/>
</dbReference>
<dbReference type="GO" id="GO:0006623">
    <property type="term" value="P:protein targeting to vacuole"/>
    <property type="evidence" value="ECO:0007669"/>
    <property type="project" value="TreeGrafter"/>
</dbReference>
<dbReference type="GO" id="GO:0071561">
    <property type="term" value="C:nucleus-vacuole junction"/>
    <property type="evidence" value="ECO:0007669"/>
    <property type="project" value="TreeGrafter"/>
</dbReference>
<dbReference type="GO" id="GO:0005776">
    <property type="term" value="C:autophagosome"/>
    <property type="evidence" value="ECO:0007669"/>
    <property type="project" value="UniProtKB-SubCell"/>
</dbReference>
<evidence type="ECO:0000259" key="12">
    <source>
        <dbReference type="PROSITE" id="PS50011"/>
    </source>
</evidence>
<dbReference type="GO" id="GO:0005770">
    <property type="term" value="C:late endosome"/>
    <property type="evidence" value="ECO:0007669"/>
    <property type="project" value="TreeGrafter"/>
</dbReference>
<keyword evidence="6" id="KW-0677">Repeat</keyword>
<feature type="repeat" description="WD" evidence="10">
    <location>
        <begin position="1216"/>
        <end position="1250"/>
    </location>
</feature>
<sequence length="1250" mass="139996">MGNQLVAFAPSLIRPVEFYLTDVPELYFESNLGSTRFLKVCRAKQGPLLVVVKVFVIHEHTLPIQVYCERLQNLRKCLGSTPSPNCLPYTKTISTEKSVVVIRPYVKFSLYDRMSTRPFLRKSEKLWIAFQLLCGLVQLHKHSLCHGDLKLENILITPGLRLLLCDFAPFKPVYLPRNNPSAIFGFFFDTAGRRCCYVAPERFQDDKTQLDNLLTQEDELRHFLLPSMDIFSAGCCLIELFTEGRVPFDLSQLLSFCANDYDPTTVIELIEDPSAKELLSDMVQRDPSKRLTAAEYLTRFRGRLFPEVFYSTLQSYFDILAFQPLITPDSRMARLRHDVRTLPDDVSLNLIFTSLVSAEVRGLKSVTAKLFALDSFRRLAHNLNDDDVLERVIPYIVYLLQDPVSPRVRAEALTTLVHCLDLVTQIPPSDYNIFSAYIFPALERLDRDVAVRIALAKTLSRIAQISMRYLEASFLQGHGPQQPQFIAELQSQRDTVATFLSTLLTDTDPVVKRVLVSTSGSLEGLCSYFGRVKSHDILLSHLITFLNDKDDWHLRAAFFRCVPGVASFIGWHAAPLLIPLLKQGLSDVEEFVMRQALITIKSLTEINYFGHRFLLDLLEEVLPFVIHPNLWLRNASVGVITSIKVNLSEVDLHCHVIPRLKVYLNPTFSSIWGLNEVAISSKIRKPLERQVYESCSKAKGVLLEVTIEYLRNRQGKGEPDSNEVSNFLARLKAEGLNTPVDPVYITFLQKHVMKVNTQRCLRTTDVSAFSTNNGKNNGFSQQQLQSHLLIMSTPPLKELMYPGSFSTVTGPDMSSASLMSGPSIPANISPNIKSPGPQYYANFTEKPRGILVAHLHEHSSCITKICPLTFTKGLFATACRNDVRIWDAEKMEGKNVANRSRCHIRLPGEREKNISNITYAAGANVIGVADDKTLYGFGLENMVAKSIFTLPINNQAVDIGIPMALESHSPYLMVVGTELGTVLGFDIRIATKDVFRLQSDLKWGLLSSLCVDEEQNWMCTGTSKGILTCWDLRFGVPVNTVKTDTPVRKLKPSPLHPGSVFSCPRYQNEASLWNLETGSRQVSLWASNLPLLSKQPESSIPSRPSMSMFGMTFVKSHNAVITAGSDMCIRWWDVITNPENSYVLVSPDKPEQPVTGSFVKHGEFRFRIVDGVEVIQDVTVSQNQNQLGKKFDMDSGGGGSGSPTSNTSSGHSYHHSNAHHNVITDIATVATPNQSFIISSSADGVIKIWK</sequence>
<keyword evidence="9" id="KW-0067">ATP-binding</keyword>
<dbReference type="SMART" id="SM00320">
    <property type="entry name" value="WD40"/>
    <property type="match status" value="4"/>
</dbReference>
<protein>
    <recommendedName>
        <fullName evidence="2">non-specific serine/threonine protein kinase</fullName>
        <ecNumber evidence="2">2.7.11.1</ecNumber>
    </recommendedName>
</protein>
<dbReference type="InterPro" id="IPR045162">
    <property type="entry name" value="Vps15-like"/>
</dbReference>
<dbReference type="PANTHER" id="PTHR17583:SF0">
    <property type="entry name" value="PHOSPHOINOSITIDE 3-KINASE REGULATORY SUBUNIT 4"/>
    <property type="match status" value="1"/>
</dbReference>
<evidence type="ECO:0000256" key="7">
    <source>
        <dbReference type="ARBA" id="ARBA00022741"/>
    </source>
</evidence>
<comment type="subcellular location">
    <subcellularLocation>
        <location evidence="1">Cytoplasmic vesicle</location>
        <location evidence="1">Autophagosome</location>
    </subcellularLocation>
</comment>
<dbReference type="InterPro" id="IPR011989">
    <property type="entry name" value="ARM-like"/>
</dbReference>
<dbReference type="OrthoDB" id="242910at2759"/>
<comment type="caution">
    <text evidence="13">The sequence shown here is derived from an EMBL/GenBank/DDBJ whole genome shotgun (WGS) entry which is preliminary data.</text>
</comment>
<dbReference type="EC" id="2.7.11.1" evidence="2"/>
<dbReference type="GO" id="GO:0004674">
    <property type="term" value="F:protein serine/threonine kinase activity"/>
    <property type="evidence" value="ECO:0007669"/>
    <property type="project" value="UniProtKB-KW"/>
</dbReference>
<dbReference type="PROSITE" id="PS50011">
    <property type="entry name" value="PROTEIN_KINASE_DOM"/>
    <property type="match status" value="1"/>
</dbReference>
<evidence type="ECO:0000256" key="11">
    <source>
        <dbReference type="SAM" id="MobiDB-lite"/>
    </source>
</evidence>
<dbReference type="Gene3D" id="1.10.510.10">
    <property type="entry name" value="Transferase(Phosphotransferase) domain 1"/>
    <property type="match status" value="1"/>
</dbReference>
<dbReference type="InterPro" id="IPR036322">
    <property type="entry name" value="WD40_repeat_dom_sf"/>
</dbReference>